<dbReference type="Proteomes" id="UP000886998">
    <property type="component" value="Unassembled WGS sequence"/>
</dbReference>
<sequence length="172" mass="19810">MFEDSIMEYEGNFLTNNSKIVIQQSTRHIELDTIPQDGYEFIYKTGLEDNLDYSKAHSKMKNAISMSNTKFIPPENFQIIFSKKIRSINNTSISLTEFVDVFIHSKPGEPSGDEKLWRKKAKMGKHKYEIRGGIESRNMKVEVILDQAELLLEKVGSIGNLTEIIKSNFDKR</sequence>
<organism evidence="1 2">
    <name type="scientific">Trichonephila inaurata madagascariensis</name>
    <dbReference type="NCBI Taxonomy" id="2747483"/>
    <lineage>
        <taxon>Eukaryota</taxon>
        <taxon>Metazoa</taxon>
        <taxon>Ecdysozoa</taxon>
        <taxon>Arthropoda</taxon>
        <taxon>Chelicerata</taxon>
        <taxon>Arachnida</taxon>
        <taxon>Araneae</taxon>
        <taxon>Araneomorphae</taxon>
        <taxon>Entelegynae</taxon>
        <taxon>Araneoidea</taxon>
        <taxon>Nephilidae</taxon>
        <taxon>Trichonephila</taxon>
        <taxon>Trichonephila inaurata</taxon>
    </lineage>
</organism>
<dbReference type="EMBL" id="BMAV01027160">
    <property type="protein sequence ID" value="GFS56834.1"/>
    <property type="molecule type" value="Genomic_DNA"/>
</dbReference>
<keyword evidence="2" id="KW-1185">Reference proteome</keyword>
<proteinExistence type="predicted"/>
<name>A0A8X6JC05_9ARAC</name>
<reference evidence="1" key="1">
    <citation type="submission" date="2020-08" db="EMBL/GenBank/DDBJ databases">
        <title>Multicomponent nature underlies the extraordinary mechanical properties of spider dragline silk.</title>
        <authorList>
            <person name="Kono N."/>
            <person name="Nakamura H."/>
            <person name="Mori M."/>
            <person name="Yoshida Y."/>
            <person name="Ohtoshi R."/>
            <person name="Malay A.D."/>
            <person name="Moran D.A.P."/>
            <person name="Tomita M."/>
            <person name="Numata K."/>
            <person name="Arakawa K."/>
        </authorList>
    </citation>
    <scope>NUCLEOTIDE SEQUENCE</scope>
</reference>
<gene>
    <name evidence="1" type="ORF">TNIN_500541</name>
</gene>
<dbReference type="AlphaFoldDB" id="A0A8X6JC05"/>
<evidence type="ECO:0000313" key="1">
    <source>
        <dbReference type="EMBL" id="GFS56834.1"/>
    </source>
</evidence>
<evidence type="ECO:0000313" key="2">
    <source>
        <dbReference type="Proteomes" id="UP000886998"/>
    </source>
</evidence>
<accession>A0A8X6JC05</accession>
<protein>
    <submittedName>
        <fullName evidence="1">Uncharacterized protein</fullName>
    </submittedName>
</protein>
<comment type="caution">
    <text evidence="1">The sequence shown here is derived from an EMBL/GenBank/DDBJ whole genome shotgun (WGS) entry which is preliminary data.</text>
</comment>